<proteinExistence type="predicted"/>
<keyword evidence="2" id="KW-0805">Transcription regulation</keyword>
<reference evidence="8" key="1">
    <citation type="journal article" date="2011" name="Genetics">
        <title>Massive changes in genome architecture accompany the transition to self-fertility in the filamentous fungus Neurospora tetrasperma.</title>
        <authorList>
            <person name="Ellison C.E."/>
            <person name="Stajich J.E."/>
            <person name="Jacobson D.J."/>
            <person name="Natvig D.O."/>
            <person name="Lapidus A."/>
            <person name="Foster B."/>
            <person name="Aerts A."/>
            <person name="Riley R."/>
            <person name="Lindquist E.A."/>
            <person name="Grigoriev I.V."/>
            <person name="Taylor J.W."/>
        </authorList>
    </citation>
    <scope>NUCLEOTIDE SEQUENCE [LARGE SCALE GENOMIC DNA]</scope>
    <source>
        <strain evidence="8">FGSC 2508 / P0657</strain>
    </source>
</reference>
<feature type="compositionally biased region" description="Polar residues" evidence="6">
    <location>
        <begin position="123"/>
        <end position="132"/>
    </location>
</feature>
<dbReference type="GeneID" id="20830928"/>
<evidence type="ECO:0000256" key="3">
    <source>
        <dbReference type="ARBA" id="ARBA00023125"/>
    </source>
</evidence>
<evidence type="ECO:0000313" key="8">
    <source>
        <dbReference type="Proteomes" id="UP000008065"/>
    </source>
</evidence>
<evidence type="ECO:0000256" key="6">
    <source>
        <dbReference type="SAM" id="MobiDB-lite"/>
    </source>
</evidence>
<keyword evidence="4" id="KW-0804">Transcription</keyword>
<dbReference type="Proteomes" id="UP000008065">
    <property type="component" value="Unassembled WGS sequence"/>
</dbReference>
<evidence type="ECO:0000256" key="2">
    <source>
        <dbReference type="ARBA" id="ARBA00023015"/>
    </source>
</evidence>
<gene>
    <name evidence="7" type="ORF">NEUTE1DRAFT_86479</name>
</gene>
<keyword evidence="3" id="KW-0238">DNA-binding</keyword>
<dbReference type="RefSeq" id="XP_009853582.1">
    <property type="nucleotide sequence ID" value="XM_009855280.1"/>
</dbReference>
<feature type="compositionally biased region" description="Low complexity" evidence="6">
    <location>
        <begin position="556"/>
        <end position="586"/>
    </location>
</feature>
<keyword evidence="5" id="KW-0539">Nucleus</keyword>
<comment type="subcellular location">
    <subcellularLocation>
        <location evidence="1">Nucleus</location>
    </subcellularLocation>
</comment>
<evidence type="ECO:0000256" key="4">
    <source>
        <dbReference type="ARBA" id="ARBA00023163"/>
    </source>
</evidence>
<dbReference type="KEGG" id="nte:NEUTE1DRAFT86479"/>
<dbReference type="AlphaFoldDB" id="F8MRV1"/>
<dbReference type="GO" id="GO:0005634">
    <property type="term" value="C:nucleus"/>
    <property type="evidence" value="ECO:0007669"/>
    <property type="project" value="UniProtKB-SubCell"/>
</dbReference>
<name>F8MRV1_NEUT8</name>
<dbReference type="VEuPathDB" id="FungiDB:NEUTE1DRAFT_86479"/>
<dbReference type="HOGENOM" id="CLU_010001_1_0_1"/>
<evidence type="ECO:0000256" key="5">
    <source>
        <dbReference type="ARBA" id="ARBA00023242"/>
    </source>
</evidence>
<dbReference type="EMBL" id="GL891306">
    <property type="protein sequence ID" value="EGO55797.1"/>
    <property type="molecule type" value="Genomic_DNA"/>
</dbReference>
<dbReference type="PANTHER" id="PTHR31845:SF17">
    <property type="entry name" value="ZN(II)2CYS6 TRANSCRIPTION FACTOR (EUROFUNG)"/>
    <property type="match status" value="1"/>
</dbReference>
<feature type="region of interest" description="Disordered" evidence="6">
    <location>
        <begin position="531"/>
        <end position="586"/>
    </location>
</feature>
<dbReference type="PANTHER" id="PTHR31845">
    <property type="entry name" value="FINGER DOMAIN PROTEIN, PUTATIVE-RELATED"/>
    <property type="match status" value="1"/>
</dbReference>
<sequence length="697" mass="75998">MSRLLLRPRALESREKTATVEELPHVCKRTGLEKALHQVEQAVKRSGASLHGIEATRFVSELKEILGAGSLTPLADGDSKQPSTGHTRTSSAISRRPSEILMADVSEDSGDSSMSDHDDMSIPQDSTPSQSHVADESLAVDDAENPLQLLARASDLHVSPKPVGELSTAEMAHSHQHPRQKKQTEKLSEVEKFFKFTQFSLDCGPELDPIDLGLLTTEEAESLFDFFHKSLAHTRWGLDPILYTASFTRSLDRYRSVEIVLAFMVNVPWMFPGKHSTDDETCWYVSMATTMALDLFLHKIVVAMDAIRDGSYNGGIARADCIDPKVALSLDGFGDVDSESTLGRRLLRRRERCWIALIQMSVDKFFEQWHAKWTIPIGTGPQHRLPPYVQILVTHTRLSIYSIVINHPTAPTEVRHFFHAAGLSSALNVMRSAIQGEEQLSSMPNNTAIMISFAACFALRLSGQLSGGTSSLAPSVRTLIEETAGVLERIGTATDHRNGMSTLYGKYLKYIVKKAAAAAATSYEHMASTVRPRNETAMTADRGPPHVAFSRHGGPSVSSSLSSSTLATYQRSSQQQGTSTTNMSNTNYGIPTDAALSATSAGAYLEPSSSTLSSLWAATEPILLQFSSMSDDQVLEALNNEFHVDPATAASNSNANSNSSMYHHQHHVGGSGLSSLWDDTGVLPDWLNSANLPEFGV</sequence>
<dbReference type="InterPro" id="IPR051089">
    <property type="entry name" value="prtT"/>
</dbReference>
<protein>
    <recommendedName>
        <fullName evidence="9">Transcription factor domain-containing protein</fullName>
    </recommendedName>
</protein>
<dbReference type="GO" id="GO:0000981">
    <property type="term" value="F:DNA-binding transcription factor activity, RNA polymerase II-specific"/>
    <property type="evidence" value="ECO:0007669"/>
    <property type="project" value="TreeGrafter"/>
</dbReference>
<dbReference type="OrthoDB" id="3429912at2759"/>
<evidence type="ECO:0008006" key="9">
    <source>
        <dbReference type="Google" id="ProtNLM"/>
    </source>
</evidence>
<feature type="region of interest" description="Disordered" evidence="6">
    <location>
        <begin position="71"/>
        <end position="135"/>
    </location>
</feature>
<keyword evidence="8" id="KW-1185">Reference proteome</keyword>
<evidence type="ECO:0000313" key="7">
    <source>
        <dbReference type="EMBL" id="EGO55797.1"/>
    </source>
</evidence>
<organism evidence="7 8">
    <name type="scientific">Neurospora tetrasperma (strain FGSC 2508 / ATCC MYA-4615 / P0657)</name>
    <dbReference type="NCBI Taxonomy" id="510951"/>
    <lineage>
        <taxon>Eukaryota</taxon>
        <taxon>Fungi</taxon>
        <taxon>Dikarya</taxon>
        <taxon>Ascomycota</taxon>
        <taxon>Pezizomycotina</taxon>
        <taxon>Sordariomycetes</taxon>
        <taxon>Sordariomycetidae</taxon>
        <taxon>Sordariales</taxon>
        <taxon>Sordariaceae</taxon>
        <taxon>Neurospora</taxon>
    </lineage>
</organism>
<feature type="compositionally biased region" description="Polar residues" evidence="6">
    <location>
        <begin position="80"/>
        <end position="93"/>
    </location>
</feature>
<evidence type="ECO:0000256" key="1">
    <source>
        <dbReference type="ARBA" id="ARBA00004123"/>
    </source>
</evidence>
<dbReference type="GO" id="GO:0000976">
    <property type="term" value="F:transcription cis-regulatory region binding"/>
    <property type="evidence" value="ECO:0007669"/>
    <property type="project" value="TreeGrafter"/>
</dbReference>
<accession>F8MRV1</accession>